<dbReference type="InterPro" id="IPR029060">
    <property type="entry name" value="PIN-like_dom_sf"/>
</dbReference>
<dbReference type="InterPro" id="IPR022907">
    <property type="entry name" value="VapC_family"/>
</dbReference>
<dbReference type="Proteomes" id="UP001303211">
    <property type="component" value="Chromosome"/>
</dbReference>
<evidence type="ECO:0000256" key="6">
    <source>
        <dbReference type="ARBA" id="ARBA00022842"/>
    </source>
</evidence>
<dbReference type="InterPro" id="IPR002716">
    <property type="entry name" value="PIN_dom"/>
</dbReference>
<dbReference type="Pfam" id="PF01850">
    <property type="entry name" value="PIN"/>
    <property type="match status" value="1"/>
</dbReference>
<evidence type="ECO:0000259" key="9">
    <source>
        <dbReference type="Pfam" id="PF01850"/>
    </source>
</evidence>
<comment type="cofactor">
    <cofactor evidence="1 8">
        <name>Mg(2+)</name>
        <dbReference type="ChEBI" id="CHEBI:18420"/>
    </cofactor>
</comment>
<evidence type="ECO:0000256" key="5">
    <source>
        <dbReference type="ARBA" id="ARBA00022801"/>
    </source>
</evidence>
<keyword evidence="2 8" id="KW-1277">Toxin-antitoxin system</keyword>
<dbReference type="EC" id="3.1.-.-" evidence="8"/>
<evidence type="ECO:0000256" key="3">
    <source>
        <dbReference type="ARBA" id="ARBA00022722"/>
    </source>
</evidence>
<evidence type="ECO:0000313" key="10">
    <source>
        <dbReference type="EMBL" id="WOO31120.1"/>
    </source>
</evidence>
<name>A0ABZ0IYP5_9BURK</name>
<evidence type="ECO:0000256" key="1">
    <source>
        <dbReference type="ARBA" id="ARBA00001946"/>
    </source>
</evidence>
<keyword evidence="8" id="KW-0800">Toxin</keyword>
<organism evidence="10 11">
    <name type="scientific">Diaphorobacter limosus</name>
    <dbReference type="NCBI Taxonomy" id="3036128"/>
    <lineage>
        <taxon>Bacteria</taxon>
        <taxon>Pseudomonadati</taxon>
        <taxon>Pseudomonadota</taxon>
        <taxon>Betaproteobacteria</taxon>
        <taxon>Burkholderiales</taxon>
        <taxon>Comamonadaceae</taxon>
        <taxon>Diaphorobacter</taxon>
    </lineage>
</organism>
<accession>A0ABZ0IYP5</accession>
<evidence type="ECO:0000256" key="4">
    <source>
        <dbReference type="ARBA" id="ARBA00022723"/>
    </source>
</evidence>
<comment type="function">
    <text evidence="8">Toxic component of a toxin-antitoxin (TA) system. An RNase.</text>
</comment>
<proteinExistence type="inferred from homology"/>
<dbReference type="Gene3D" id="3.40.50.1010">
    <property type="entry name" value="5'-nuclease"/>
    <property type="match status" value="1"/>
</dbReference>
<protein>
    <recommendedName>
        <fullName evidence="8">Ribonuclease VapC</fullName>
        <shortName evidence="8">RNase VapC</shortName>
        <ecNumber evidence="8">3.1.-.-</ecNumber>
    </recommendedName>
    <alternativeName>
        <fullName evidence="8">Toxin VapC</fullName>
    </alternativeName>
</protein>
<comment type="similarity">
    <text evidence="7 8">Belongs to the PINc/VapC protein family.</text>
</comment>
<dbReference type="CDD" id="cd18746">
    <property type="entry name" value="PIN_VapC4-5_FitB-like"/>
    <property type="match status" value="1"/>
</dbReference>
<dbReference type="HAMAP" id="MF_00265">
    <property type="entry name" value="VapC_Nob1"/>
    <property type="match status" value="1"/>
</dbReference>
<gene>
    <name evidence="8" type="primary">vapC</name>
    <name evidence="10" type="ORF">P4826_11905</name>
</gene>
<feature type="domain" description="PIN" evidence="9">
    <location>
        <begin position="2"/>
        <end position="124"/>
    </location>
</feature>
<dbReference type="PANTHER" id="PTHR33653">
    <property type="entry name" value="RIBONUCLEASE VAPC2"/>
    <property type="match status" value="1"/>
</dbReference>
<keyword evidence="4 8" id="KW-0479">Metal-binding</keyword>
<evidence type="ECO:0000313" key="11">
    <source>
        <dbReference type="Proteomes" id="UP001303211"/>
    </source>
</evidence>
<dbReference type="InterPro" id="IPR050556">
    <property type="entry name" value="Type_II_TA_system_RNase"/>
</dbReference>
<feature type="binding site" evidence="8">
    <location>
        <position position="102"/>
    </location>
    <ligand>
        <name>Mg(2+)</name>
        <dbReference type="ChEBI" id="CHEBI:18420"/>
    </ligand>
</feature>
<sequence>MYLLDTNVISELRTGKPQADARVLAWAASVPLAAQYVSVLTWLEIDIGILRLQRRDAAQAQALRAWLDGVRALFAERSLPVDDAVVQCCAPLHVPDPAPPHDALIAATALQHGLTLVTRNVRDFVHMGVALFNPWEFVGQG</sequence>
<reference evidence="10 11" key="1">
    <citation type="submission" date="2023-03" db="EMBL/GenBank/DDBJ databases">
        <title>Diaphorobacter basophil sp. nov., isolated from a sewage-treatment plant.</title>
        <authorList>
            <person name="Yang K."/>
        </authorList>
    </citation>
    <scope>NUCLEOTIDE SEQUENCE [LARGE SCALE GENOMIC DNA]</scope>
    <source>
        <strain evidence="10 11">Y-1</strain>
    </source>
</reference>
<evidence type="ECO:0000256" key="2">
    <source>
        <dbReference type="ARBA" id="ARBA00022649"/>
    </source>
</evidence>
<evidence type="ECO:0000256" key="7">
    <source>
        <dbReference type="ARBA" id="ARBA00038093"/>
    </source>
</evidence>
<evidence type="ECO:0000256" key="8">
    <source>
        <dbReference type="HAMAP-Rule" id="MF_00265"/>
    </source>
</evidence>
<dbReference type="SUPFAM" id="SSF88723">
    <property type="entry name" value="PIN domain-like"/>
    <property type="match status" value="1"/>
</dbReference>
<dbReference type="PANTHER" id="PTHR33653:SF1">
    <property type="entry name" value="RIBONUCLEASE VAPC2"/>
    <property type="match status" value="1"/>
</dbReference>
<dbReference type="RefSeq" id="WP_317700606.1">
    <property type="nucleotide sequence ID" value="NZ_CP136921.1"/>
</dbReference>
<feature type="binding site" evidence="8">
    <location>
        <position position="5"/>
    </location>
    <ligand>
        <name>Mg(2+)</name>
        <dbReference type="ChEBI" id="CHEBI:18420"/>
    </ligand>
</feature>
<keyword evidence="3 8" id="KW-0540">Nuclease</keyword>
<keyword evidence="6 8" id="KW-0460">Magnesium</keyword>
<dbReference type="EMBL" id="CP136921">
    <property type="protein sequence ID" value="WOO31120.1"/>
    <property type="molecule type" value="Genomic_DNA"/>
</dbReference>
<keyword evidence="5 8" id="KW-0378">Hydrolase</keyword>
<keyword evidence="11" id="KW-1185">Reference proteome</keyword>